<accession>A0A1I7W644</accession>
<protein>
    <submittedName>
        <fullName evidence="3">BED-type domain-containing protein</fullName>
    </submittedName>
</protein>
<keyword evidence="2" id="KW-1185">Reference proteome</keyword>
<feature type="transmembrane region" description="Helical" evidence="1">
    <location>
        <begin position="12"/>
        <end position="40"/>
    </location>
</feature>
<dbReference type="WBParaSite" id="Hba_00088">
    <property type="protein sequence ID" value="Hba_00088"/>
    <property type="gene ID" value="Hba_00088"/>
</dbReference>
<dbReference type="AlphaFoldDB" id="A0A1I7W644"/>
<dbReference type="Proteomes" id="UP000095283">
    <property type="component" value="Unplaced"/>
</dbReference>
<reference evidence="3" key="1">
    <citation type="submission" date="2016-11" db="UniProtKB">
        <authorList>
            <consortium name="WormBaseParasite"/>
        </authorList>
    </citation>
    <scope>IDENTIFICATION</scope>
</reference>
<keyword evidence="1" id="KW-1133">Transmembrane helix</keyword>
<name>A0A1I7W644_HETBA</name>
<evidence type="ECO:0000313" key="3">
    <source>
        <dbReference type="WBParaSite" id="Hba_00088"/>
    </source>
</evidence>
<sequence>MCMRWDIMIWHFISAFGVVDILHTFNQLTLNIVVDLLYFFMDPRWMSLIPPLPPLFIPPFHSLGVFTTLPSLPFLPTLKTEQKLSIDRSKRFLVEQLLPSEDEKQPPNSAITSKSLQPVLPPRSVEFVNGGYGVKNPLAVCATRDMDYNSLTEEGNFPCRICGKEYGRTNVNNVRSHLLSDAHWNRISEKFTEWPIAMVIKKEGVFVCEECGFTSQLFDVYVSHLKLLHPFSSSLLRLSAPPKKQVQYI</sequence>
<organism evidence="2 3">
    <name type="scientific">Heterorhabditis bacteriophora</name>
    <name type="common">Entomopathogenic nematode worm</name>
    <dbReference type="NCBI Taxonomy" id="37862"/>
    <lineage>
        <taxon>Eukaryota</taxon>
        <taxon>Metazoa</taxon>
        <taxon>Ecdysozoa</taxon>
        <taxon>Nematoda</taxon>
        <taxon>Chromadorea</taxon>
        <taxon>Rhabditida</taxon>
        <taxon>Rhabditina</taxon>
        <taxon>Rhabditomorpha</taxon>
        <taxon>Strongyloidea</taxon>
        <taxon>Heterorhabditidae</taxon>
        <taxon>Heterorhabditis</taxon>
    </lineage>
</organism>
<keyword evidence="1" id="KW-0472">Membrane</keyword>
<evidence type="ECO:0000256" key="1">
    <source>
        <dbReference type="SAM" id="Phobius"/>
    </source>
</evidence>
<keyword evidence="1" id="KW-0812">Transmembrane</keyword>
<proteinExistence type="predicted"/>
<evidence type="ECO:0000313" key="2">
    <source>
        <dbReference type="Proteomes" id="UP000095283"/>
    </source>
</evidence>